<dbReference type="GO" id="GO:0005829">
    <property type="term" value="C:cytosol"/>
    <property type="evidence" value="ECO:0007669"/>
    <property type="project" value="TreeGrafter"/>
</dbReference>
<dbReference type="InterPro" id="IPR027417">
    <property type="entry name" value="P-loop_NTPase"/>
</dbReference>
<evidence type="ECO:0000259" key="3">
    <source>
        <dbReference type="Pfam" id="PF01656"/>
    </source>
</evidence>
<dbReference type="Proteomes" id="UP000192907">
    <property type="component" value="Unassembled WGS sequence"/>
</dbReference>
<dbReference type="InterPro" id="IPR002586">
    <property type="entry name" value="CobQ/CobB/MinD/ParA_Nub-bd_dom"/>
</dbReference>
<dbReference type="GO" id="GO:0016887">
    <property type="term" value="F:ATP hydrolysis activity"/>
    <property type="evidence" value="ECO:0007669"/>
    <property type="project" value="TreeGrafter"/>
</dbReference>
<keyword evidence="1" id="KW-0547">Nucleotide-binding</keyword>
<reference evidence="5" key="1">
    <citation type="submission" date="2017-04" db="EMBL/GenBank/DDBJ databases">
        <authorList>
            <person name="Varghese N."/>
            <person name="Submissions S."/>
        </authorList>
    </citation>
    <scope>NUCLEOTIDE SEQUENCE [LARGE SCALE GENOMIC DNA]</scope>
    <source>
        <strain evidence="5">RKEM611</strain>
    </source>
</reference>
<protein>
    <submittedName>
        <fullName evidence="4">Flagellar biosynthesis protein FlhG</fullName>
    </submittedName>
</protein>
<gene>
    <name evidence="4" type="ORF">SAMN06296036_1023</name>
</gene>
<dbReference type="Pfam" id="PF01656">
    <property type="entry name" value="CbiA"/>
    <property type="match status" value="1"/>
</dbReference>
<dbReference type="AlphaFoldDB" id="A0A1Y6B9N5"/>
<sequence>MYDINRSQKEQVGNSSRVSPFVVDHFDSWQMAASVRTNITSPYNIPIIGAVGGGKGGVGKSIVSANIASMLAQFGFRVLVIDLDIGCSNLHSHFGVSMPKKSIADFLISRRLSFRDIILPAPIQGVAFVAGGREDQLLHEIESSQEAVVRLWEAIYDSKRNFKVDIVLLDLGAGTHRHTLDFFVGSHLGILTVLPEPTSIENAYVFLKMVLMKMMMNIGENTRQQETAHDIVEALGKMSGGSLNKGYAHFIRSMKISYPRFVHNYQQSVTGRYTGILVNQTRDQGDMDIGHSMEHICAKYFGLQSKYLGYLNHDEAVLKSLRNRRLLIADFPHSMIAKRISIAASNCLNLLGIQRRV</sequence>
<keyword evidence="2" id="KW-0067">ATP-binding</keyword>
<dbReference type="OrthoDB" id="5289065at2"/>
<dbReference type="RefSeq" id="WP_132315740.1">
    <property type="nucleotide sequence ID" value="NZ_FWZT01000002.1"/>
</dbReference>
<dbReference type="SUPFAM" id="SSF52540">
    <property type="entry name" value="P-loop containing nucleoside triphosphate hydrolases"/>
    <property type="match status" value="1"/>
</dbReference>
<dbReference type="GO" id="GO:0051782">
    <property type="term" value="P:negative regulation of cell division"/>
    <property type="evidence" value="ECO:0007669"/>
    <property type="project" value="TreeGrafter"/>
</dbReference>
<evidence type="ECO:0000256" key="2">
    <source>
        <dbReference type="ARBA" id="ARBA00022840"/>
    </source>
</evidence>
<dbReference type="Gene3D" id="3.40.50.300">
    <property type="entry name" value="P-loop containing nucleotide triphosphate hydrolases"/>
    <property type="match status" value="1"/>
</dbReference>
<evidence type="ECO:0000256" key="1">
    <source>
        <dbReference type="ARBA" id="ARBA00022741"/>
    </source>
</evidence>
<name>A0A1Y6B9N5_9BACT</name>
<dbReference type="PANTHER" id="PTHR43384:SF4">
    <property type="entry name" value="CELLULOSE BIOSYNTHESIS PROTEIN BCSQ-RELATED"/>
    <property type="match status" value="1"/>
</dbReference>
<dbReference type="PANTHER" id="PTHR43384">
    <property type="entry name" value="SEPTUM SITE-DETERMINING PROTEIN MIND HOMOLOG, CHLOROPLASTIC-RELATED"/>
    <property type="match status" value="1"/>
</dbReference>
<keyword evidence="5" id="KW-1185">Reference proteome</keyword>
<dbReference type="EMBL" id="FWZT01000002">
    <property type="protein sequence ID" value="SME93062.1"/>
    <property type="molecule type" value="Genomic_DNA"/>
</dbReference>
<keyword evidence="4" id="KW-0969">Cilium</keyword>
<accession>A0A1Y6B9N5</accession>
<dbReference type="GO" id="GO:0005524">
    <property type="term" value="F:ATP binding"/>
    <property type="evidence" value="ECO:0007669"/>
    <property type="project" value="UniProtKB-KW"/>
</dbReference>
<dbReference type="InterPro" id="IPR050625">
    <property type="entry name" value="ParA/MinD_ATPase"/>
</dbReference>
<keyword evidence="4" id="KW-0966">Cell projection</keyword>
<proteinExistence type="predicted"/>
<dbReference type="STRING" id="1513793.SAMN06296036_1023"/>
<dbReference type="GO" id="GO:0009898">
    <property type="term" value="C:cytoplasmic side of plasma membrane"/>
    <property type="evidence" value="ECO:0007669"/>
    <property type="project" value="TreeGrafter"/>
</dbReference>
<keyword evidence="4" id="KW-0282">Flagellum</keyword>
<evidence type="ECO:0000313" key="5">
    <source>
        <dbReference type="Proteomes" id="UP000192907"/>
    </source>
</evidence>
<organism evidence="4 5">
    <name type="scientific">Pseudobacteriovorax antillogorgiicola</name>
    <dbReference type="NCBI Taxonomy" id="1513793"/>
    <lineage>
        <taxon>Bacteria</taxon>
        <taxon>Pseudomonadati</taxon>
        <taxon>Bdellovibrionota</taxon>
        <taxon>Oligoflexia</taxon>
        <taxon>Oligoflexales</taxon>
        <taxon>Pseudobacteriovoracaceae</taxon>
        <taxon>Pseudobacteriovorax</taxon>
    </lineage>
</organism>
<evidence type="ECO:0000313" key="4">
    <source>
        <dbReference type="EMBL" id="SME93062.1"/>
    </source>
</evidence>
<feature type="domain" description="CobQ/CobB/MinD/ParA nucleotide binding" evidence="3">
    <location>
        <begin position="51"/>
        <end position="321"/>
    </location>
</feature>